<reference evidence="1" key="1">
    <citation type="submission" date="2022-02" db="EMBL/GenBank/DDBJ databases">
        <title>Plant Genome Project.</title>
        <authorList>
            <person name="Zhang R.-G."/>
        </authorList>
    </citation>
    <scope>NUCLEOTIDE SEQUENCE</scope>
    <source>
        <strain evidence="1">AT1</strain>
    </source>
</reference>
<sequence>MEHGSGKIGTSHPVPHTRIHFFSSFVAFLLLQTEREIEGDLNNEEEKSDDDRRNEEQIDCKNHEVNTNRSIEEEERLEGMAEKRSYYVVFVESPRNL</sequence>
<dbReference type="Proteomes" id="UP001062846">
    <property type="component" value="Chromosome 13"/>
</dbReference>
<gene>
    <name evidence="1" type="ORF">RHMOL_Rhmol13G0268400</name>
</gene>
<dbReference type="EMBL" id="CM046400">
    <property type="protein sequence ID" value="KAI8525923.1"/>
    <property type="molecule type" value="Genomic_DNA"/>
</dbReference>
<name>A0ACC0LCP5_RHOML</name>
<protein>
    <submittedName>
        <fullName evidence="1">Uncharacterized protein</fullName>
    </submittedName>
</protein>
<comment type="caution">
    <text evidence="1">The sequence shown here is derived from an EMBL/GenBank/DDBJ whole genome shotgun (WGS) entry which is preliminary data.</text>
</comment>
<proteinExistence type="predicted"/>
<evidence type="ECO:0000313" key="2">
    <source>
        <dbReference type="Proteomes" id="UP001062846"/>
    </source>
</evidence>
<evidence type="ECO:0000313" key="1">
    <source>
        <dbReference type="EMBL" id="KAI8525923.1"/>
    </source>
</evidence>
<keyword evidence="2" id="KW-1185">Reference proteome</keyword>
<accession>A0ACC0LCP5</accession>
<organism evidence="1 2">
    <name type="scientific">Rhododendron molle</name>
    <name type="common">Chinese azalea</name>
    <name type="synonym">Azalea mollis</name>
    <dbReference type="NCBI Taxonomy" id="49168"/>
    <lineage>
        <taxon>Eukaryota</taxon>
        <taxon>Viridiplantae</taxon>
        <taxon>Streptophyta</taxon>
        <taxon>Embryophyta</taxon>
        <taxon>Tracheophyta</taxon>
        <taxon>Spermatophyta</taxon>
        <taxon>Magnoliopsida</taxon>
        <taxon>eudicotyledons</taxon>
        <taxon>Gunneridae</taxon>
        <taxon>Pentapetalae</taxon>
        <taxon>asterids</taxon>
        <taxon>Ericales</taxon>
        <taxon>Ericaceae</taxon>
        <taxon>Ericoideae</taxon>
        <taxon>Rhodoreae</taxon>
        <taxon>Rhododendron</taxon>
    </lineage>
</organism>